<dbReference type="EMBL" id="JEMB01003541">
    <property type="protein sequence ID" value="KYF71179.1"/>
    <property type="molecule type" value="Genomic_DNA"/>
</dbReference>
<sequence>MTSPPEGAPSLSALQDWLRLAVTTPGGVPAGLCRARERYGEARTIRVPEGADAVERLSIYARGYLDRLLACIRADYPAVRALLGDALFERFATGYLASRPPRHHSLFMLGEGFADHLERTRPPDEVMPEDRRSLLRLPIDLARAERARIEALRAPGLPDEDGARLDVTGFSPLLRDELYVVAAPCLRVAALGHDVRGFLSAVDRGEAPAVPEARPSLLAVSRVAYRPVLADVAPWQRRALASCGSPRPLVALAGEVAAATGEDRSAALVDLLLWLPTAEGLGMVSLTRGR</sequence>
<dbReference type="Pfam" id="PF09836">
    <property type="entry name" value="DUF2063"/>
    <property type="match status" value="1"/>
</dbReference>
<reference evidence="2 3" key="1">
    <citation type="submission" date="2014-02" db="EMBL/GenBank/DDBJ databases">
        <title>The small core and large imbalanced accessory genome model reveals a collaborative survival strategy of Sorangium cellulosum strains in nature.</title>
        <authorList>
            <person name="Han K."/>
            <person name="Peng R."/>
            <person name="Blom J."/>
            <person name="Li Y.-Z."/>
        </authorList>
    </citation>
    <scope>NUCLEOTIDE SEQUENCE [LARGE SCALE GENOMIC DNA]</scope>
    <source>
        <strain evidence="2 3">So0011-07</strain>
    </source>
</reference>
<organism evidence="2 3">
    <name type="scientific">Sorangium cellulosum</name>
    <name type="common">Polyangium cellulosum</name>
    <dbReference type="NCBI Taxonomy" id="56"/>
    <lineage>
        <taxon>Bacteria</taxon>
        <taxon>Pseudomonadati</taxon>
        <taxon>Myxococcota</taxon>
        <taxon>Polyangia</taxon>
        <taxon>Polyangiales</taxon>
        <taxon>Polyangiaceae</taxon>
        <taxon>Sorangium</taxon>
    </lineage>
</organism>
<evidence type="ECO:0000259" key="1">
    <source>
        <dbReference type="Pfam" id="PF09836"/>
    </source>
</evidence>
<name>A0A150QT69_SORCE</name>
<evidence type="ECO:0000313" key="3">
    <source>
        <dbReference type="Proteomes" id="UP000075635"/>
    </source>
</evidence>
<dbReference type="AlphaFoldDB" id="A0A150QT69"/>
<evidence type="ECO:0000313" key="2">
    <source>
        <dbReference type="EMBL" id="KYF71179.1"/>
    </source>
</evidence>
<dbReference type="Proteomes" id="UP000075635">
    <property type="component" value="Unassembled WGS sequence"/>
</dbReference>
<accession>A0A150QT69</accession>
<protein>
    <recommendedName>
        <fullName evidence="1">Putative DNA-binding domain-containing protein</fullName>
    </recommendedName>
</protein>
<gene>
    <name evidence="2" type="ORF">BE17_22910</name>
</gene>
<dbReference type="InterPro" id="IPR018640">
    <property type="entry name" value="DUF2063"/>
</dbReference>
<feature type="domain" description="Putative DNA-binding" evidence="1">
    <location>
        <begin position="38"/>
        <end position="117"/>
    </location>
</feature>
<proteinExistence type="predicted"/>
<comment type="caution">
    <text evidence="2">The sequence shown here is derived from an EMBL/GenBank/DDBJ whole genome shotgun (WGS) entry which is preliminary data.</text>
</comment>